<dbReference type="Gene3D" id="3.30.1930.10">
    <property type="entry name" value="capsid protein of prophage domain"/>
    <property type="match status" value="1"/>
</dbReference>
<dbReference type="STRING" id="1265846.PROCOU_13898"/>
<evidence type="ECO:0000313" key="2">
    <source>
        <dbReference type="Proteomes" id="UP000295558"/>
    </source>
</evidence>
<dbReference type="OrthoDB" id="57984at2"/>
<keyword evidence="2" id="KW-1185">Reference proteome</keyword>
<sequence length="339" mass="37670">MAGITHLEQFQEPAMRGLIDESQKLREETPTFGDRFLPDEMTHSTNFAYDIVKQTRHLAAMIGYGAEPPVMDRDAVASKMGELAKFGIKYIVTEEELLALNQSRSNSEHSELISKLQTKAIDISTAINERIQIMKLQALAQGKIEYNKNNVKVQFDYQVPAEHKIALTGTNAWTDPTADALGDLIGWAAKYEETNGRSAETIAMPREVFAMLTKNQSIIAEARPTNATAKRVSQGEVGEVLDGYGLPPIEIIKNRKATVRNMYTGEDEVIEYFPQNRVVFLAEGLGNFLFGPTVENNFNPGIFVDAYDNKEPIRSILRGVAAGFPIIEDPKLILFADVA</sequence>
<accession>A0A4R6ZSJ3</accession>
<dbReference type="InterPro" id="IPR005564">
    <property type="entry name" value="Major_capsid_GpE"/>
</dbReference>
<dbReference type="Proteomes" id="UP000295558">
    <property type="component" value="Unassembled WGS sequence"/>
</dbReference>
<dbReference type="EMBL" id="SNZK01000001">
    <property type="protein sequence ID" value="TDR55119.1"/>
    <property type="molecule type" value="Genomic_DNA"/>
</dbReference>
<dbReference type="Gene3D" id="3.15.30.10">
    <property type="entry name" value="putative capsid protein of prophage domain like"/>
    <property type="match status" value="1"/>
</dbReference>
<protein>
    <submittedName>
        <fullName evidence="1">Major capsid protein E</fullName>
    </submittedName>
</protein>
<dbReference type="RefSeq" id="WP_036072836.1">
    <property type="nucleotide sequence ID" value="NZ_SNZK01000001.1"/>
</dbReference>
<name>A0A4R6ZSJ3_9LIST</name>
<dbReference type="AlphaFoldDB" id="A0A4R6ZSJ3"/>
<gene>
    <name evidence="1" type="ORF">DFP96_10147</name>
</gene>
<comment type="caution">
    <text evidence="1">The sequence shown here is derived from an EMBL/GenBank/DDBJ whole genome shotgun (WGS) entry which is preliminary data.</text>
</comment>
<organism evidence="1 2">
    <name type="scientific">Listeria rocourtiae</name>
    <dbReference type="NCBI Taxonomy" id="647910"/>
    <lineage>
        <taxon>Bacteria</taxon>
        <taxon>Bacillati</taxon>
        <taxon>Bacillota</taxon>
        <taxon>Bacilli</taxon>
        <taxon>Bacillales</taxon>
        <taxon>Listeriaceae</taxon>
        <taxon>Listeria</taxon>
    </lineage>
</organism>
<evidence type="ECO:0000313" key="1">
    <source>
        <dbReference type="EMBL" id="TDR55119.1"/>
    </source>
</evidence>
<dbReference type="Pfam" id="PF03864">
    <property type="entry name" value="Phage_cap_E"/>
    <property type="match status" value="1"/>
</dbReference>
<proteinExistence type="predicted"/>
<reference evidence="1 2" key="1">
    <citation type="submission" date="2019-03" db="EMBL/GenBank/DDBJ databases">
        <title>Genomic Encyclopedia of Type Strains, Phase III (KMG-III): the genomes of soil and plant-associated and newly described type strains.</title>
        <authorList>
            <person name="Whitman W."/>
        </authorList>
    </citation>
    <scope>NUCLEOTIDE SEQUENCE [LARGE SCALE GENOMIC DNA]</scope>
    <source>
        <strain evidence="1 2">CECT 7972</strain>
    </source>
</reference>